<dbReference type="CDD" id="cd19411">
    <property type="entry name" value="MCP2201-like_sensor"/>
    <property type="match status" value="1"/>
</dbReference>
<evidence type="ECO:0000259" key="9">
    <source>
        <dbReference type="PROSITE" id="PS50111"/>
    </source>
</evidence>
<dbReference type="InterPro" id="IPR003660">
    <property type="entry name" value="HAMP_dom"/>
</dbReference>
<evidence type="ECO:0000256" key="2">
    <source>
        <dbReference type="ARBA" id="ARBA00022692"/>
    </source>
</evidence>
<evidence type="ECO:0000256" key="7">
    <source>
        <dbReference type="PROSITE-ProRule" id="PRU00284"/>
    </source>
</evidence>
<comment type="caution">
    <text evidence="11">The sequence shown here is derived from an EMBL/GenBank/DDBJ whole genome shotgun (WGS) entry which is preliminary data.</text>
</comment>
<dbReference type="PROSITE" id="PS50111">
    <property type="entry name" value="CHEMOTAXIS_TRANSDUC_2"/>
    <property type="match status" value="1"/>
</dbReference>
<keyword evidence="12" id="KW-1185">Reference proteome</keyword>
<dbReference type="Gene3D" id="6.10.340.10">
    <property type="match status" value="1"/>
</dbReference>
<evidence type="ECO:0000313" key="11">
    <source>
        <dbReference type="EMBL" id="MEQ6292421.1"/>
    </source>
</evidence>
<dbReference type="SMART" id="SM00304">
    <property type="entry name" value="HAMP"/>
    <property type="match status" value="1"/>
</dbReference>
<feature type="transmembrane region" description="Helical" evidence="8">
    <location>
        <begin position="13"/>
        <end position="33"/>
    </location>
</feature>
<gene>
    <name evidence="11" type="ORF">ABNW52_17555</name>
</gene>
<dbReference type="InterPro" id="IPR004089">
    <property type="entry name" value="MCPsignal_dom"/>
</dbReference>
<dbReference type="CDD" id="cd06225">
    <property type="entry name" value="HAMP"/>
    <property type="match status" value="1"/>
</dbReference>
<dbReference type="SMART" id="SM00283">
    <property type="entry name" value="MA"/>
    <property type="match status" value="1"/>
</dbReference>
<dbReference type="PROSITE" id="PS50885">
    <property type="entry name" value="HAMP"/>
    <property type="match status" value="1"/>
</dbReference>
<feature type="transmembrane region" description="Helical" evidence="8">
    <location>
        <begin position="193"/>
        <end position="212"/>
    </location>
</feature>
<evidence type="ECO:0000313" key="12">
    <source>
        <dbReference type="Proteomes" id="UP001433638"/>
    </source>
</evidence>
<evidence type="ECO:0000256" key="8">
    <source>
        <dbReference type="SAM" id="Phobius"/>
    </source>
</evidence>
<name>A0ABV1M8P2_9NEIS</name>
<dbReference type="Pfam" id="PF00015">
    <property type="entry name" value="MCPsignal"/>
    <property type="match status" value="1"/>
</dbReference>
<feature type="domain" description="HAMP" evidence="10">
    <location>
        <begin position="213"/>
        <end position="265"/>
    </location>
</feature>
<protein>
    <submittedName>
        <fullName evidence="11">Methyl-accepting chemotaxis protein</fullName>
    </submittedName>
</protein>
<dbReference type="CDD" id="cd11386">
    <property type="entry name" value="MCP_signal"/>
    <property type="match status" value="1"/>
</dbReference>
<keyword evidence="3 8" id="KW-1133">Transmembrane helix</keyword>
<evidence type="ECO:0000256" key="3">
    <source>
        <dbReference type="ARBA" id="ARBA00022989"/>
    </source>
</evidence>
<dbReference type="Proteomes" id="UP001433638">
    <property type="component" value="Unassembled WGS sequence"/>
</dbReference>
<evidence type="ECO:0000256" key="4">
    <source>
        <dbReference type="ARBA" id="ARBA00023136"/>
    </source>
</evidence>
<comment type="subcellular location">
    <subcellularLocation>
        <location evidence="1">Membrane</location>
        <topology evidence="1">Multi-pass membrane protein</topology>
    </subcellularLocation>
</comment>
<accession>A0ABV1M8P2</accession>
<evidence type="ECO:0000256" key="1">
    <source>
        <dbReference type="ARBA" id="ARBA00004141"/>
    </source>
</evidence>
<organism evidence="11 12">
    <name type="scientific">Vogesella oryzagri</name>
    <dbReference type="NCBI Taxonomy" id="3160864"/>
    <lineage>
        <taxon>Bacteria</taxon>
        <taxon>Pseudomonadati</taxon>
        <taxon>Pseudomonadota</taxon>
        <taxon>Betaproteobacteria</taxon>
        <taxon>Neisseriales</taxon>
        <taxon>Chromobacteriaceae</taxon>
        <taxon>Vogesella</taxon>
    </lineage>
</organism>
<keyword evidence="2 8" id="KW-0812">Transmembrane</keyword>
<dbReference type="InterPro" id="IPR047347">
    <property type="entry name" value="YvaQ-like_sensor"/>
</dbReference>
<reference evidence="11" key="1">
    <citation type="submission" date="2024-06" db="EMBL/GenBank/DDBJ databases">
        <title>Genome sequence of Vogesella sp. MAHUQ-64.</title>
        <authorList>
            <person name="Huq M.A."/>
        </authorList>
    </citation>
    <scope>NUCLEOTIDE SEQUENCE</scope>
    <source>
        <strain evidence="11">MAHUQ-64</strain>
    </source>
</reference>
<dbReference type="Pfam" id="PF00672">
    <property type="entry name" value="HAMP"/>
    <property type="match status" value="1"/>
</dbReference>
<dbReference type="SUPFAM" id="SSF58104">
    <property type="entry name" value="Methyl-accepting chemotaxis protein (MCP) signaling domain"/>
    <property type="match status" value="1"/>
</dbReference>
<feature type="domain" description="Methyl-accepting transducer" evidence="9">
    <location>
        <begin position="270"/>
        <end position="506"/>
    </location>
</feature>
<sequence>MRFLDNLGLRAKFLVNFLGSGGILVLAILYCLWQIRDISQDTRAITETALPSIQAVGDISQLRLRYRVRSLEYMLASQPEEQAKLSKSMDELDGSLGKAFKAYEPLIGSEEERQVYQQAVQAAADYRAAVGQAIALRGSGQEDAAQALRKGEWVKRANFLRDQTDALSKLNAANAQVAGERAQTAAQSSIRNGLIALLLGLGLALLLSLLMARRIAGRLADTVAAARRIAGGDLRSELPAGSRDEVGKLIQAMADMQLALRETMQGTRRNADSLRQSSLDLNDSVQRMEQAVNLQGEAAAGIAANAEQLTTSISHVADSTVEAAELTHSSDLQASQGHDVLQGLIGQIGQVARVVMSAAERIAQLQQESARISSIVAVIRDIADQTNLLALNAAIEAARAGEHGRGFAVVADEVRKLSERTAQSTSEIVQMVAAIQRATGEVVQEVGNSVSLTNDSMSNAQLAGDTLAQLRQLSQQVAGIVGELSAALRQQSIASTEVAQRIEDVVNHAENVTHIAHHAAATSSVMKDVVADMEKMVARFQV</sequence>
<dbReference type="InterPro" id="IPR024478">
    <property type="entry name" value="HlyB_4HB_MCP"/>
</dbReference>
<proteinExistence type="inferred from homology"/>
<dbReference type="EMBL" id="JBEFLD010000010">
    <property type="protein sequence ID" value="MEQ6292421.1"/>
    <property type="molecule type" value="Genomic_DNA"/>
</dbReference>
<keyword evidence="4 8" id="KW-0472">Membrane</keyword>
<dbReference type="RefSeq" id="WP_349590662.1">
    <property type="nucleotide sequence ID" value="NZ_JBEFLD010000010.1"/>
</dbReference>
<dbReference type="Gene3D" id="1.10.287.950">
    <property type="entry name" value="Methyl-accepting chemotaxis protein"/>
    <property type="match status" value="1"/>
</dbReference>
<dbReference type="Pfam" id="PF12729">
    <property type="entry name" value="4HB_MCP_1"/>
    <property type="match status" value="1"/>
</dbReference>
<evidence type="ECO:0000256" key="6">
    <source>
        <dbReference type="ARBA" id="ARBA00029447"/>
    </source>
</evidence>
<comment type="similarity">
    <text evidence="6">Belongs to the methyl-accepting chemotaxis (MCP) protein family.</text>
</comment>
<dbReference type="PANTHER" id="PTHR32089:SF119">
    <property type="entry name" value="METHYL-ACCEPTING CHEMOTAXIS PROTEIN CTPL"/>
    <property type="match status" value="1"/>
</dbReference>
<evidence type="ECO:0000259" key="10">
    <source>
        <dbReference type="PROSITE" id="PS50885"/>
    </source>
</evidence>
<evidence type="ECO:0000256" key="5">
    <source>
        <dbReference type="ARBA" id="ARBA00023224"/>
    </source>
</evidence>
<keyword evidence="5 7" id="KW-0807">Transducer</keyword>
<dbReference type="PANTHER" id="PTHR32089">
    <property type="entry name" value="METHYL-ACCEPTING CHEMOTAXIS PROTEIN MCPB"/>
    <property type="match status" value="1"/>
</dbReference>